<organism evidence="2 3">
    <name type="scientific">Parelaphostrongylus tenuis</name>
    <name type="common">Meningeal worm</name>
    <dbReference type="NCBI Taxonomy" id="148309"/>
    <lineage>
        <taxon>Eukaryota</taxon>
        <taxon>Metazoa</taxon>
        <taxon>Ecdysozoa</taxon>
        <taxon>Nematoda</taxon>
        <taxon>Chromadorea</taxon>
        <taxon>Rhabditida</taxon>
        <taxon>Rhabditina</taxon>
        <taxon>Rhabditomorpha</taxon>
        <taxon>Strongyloidea</taxon>
        <taxon>Metastrongylidae</taxon>
        <taxon>Parelaphostrongylus</taxon>
    </lineage>
</organism>
<protein>
    <submittedName>
        <fullName evidence="2">Uncharacterized protein</fullName>
    </submittedName>
</protein>
<comment type="caution">
    <text evidence="2">The sequence shown here is derived from an EMBL/GenBank/DDBJ whole genome shotgun (WGS) entry which is preliminary data.</text>
</comment>
<proteinExistence type="predicted"/>
<reference evidence="2" key="1">
    <citation type="submission" date="2021-06" db="EMBL/GenBank/DDBJ databases">
        <title>Parelaphostrongylus tenuis whole genome reference sequence.</title>
        <authorList>
            <person name="Garwood T.J."/>
            <person name="Larsen P.A."/>
            <person name="Fountain-Jones N.M."/>
            <person name="Garbe J.R."/>
            <person name="Macchietto M.G."/>
            <person name="Kania S.A."/>
            <person name="Gerhold R.W."/>
            <person name="Richards J.E."/>
            <person name="Wolf T.M."/>
        </authorList>
    </citation>
    <scope>NUCLEOTIDE SEQUENCE</scope>
    <source>
        <strain evidence="2">MNPRO001-30</strain>
        <tissue evidence="2">Meninges</tissue>
    </source>
</reference>
<name>A0AAD5RB50_PARTN</name>
<dbReference type="AlphaFoldDB" id="A0AAD5RB50"/>
<gene>
    <name evidence="2" type="ORF">KIN20_035437</name>
</gene>
<dbReference type="Proteomes" id="UP001196413">
    <property type="component" value="Unassembled WGS sequence"/>
</dbReference>
<evidence type="ECO:0000256" key="1">
    <source>
        <dbReference type="SAM" id="MobiDB-lite"/>
    </source>
</evidence>
<evidence type="ECO:0000313" key="3">
    <source>
        <dbReference type="Proteomes" id="UP001196413"/>
    </source>
</evidence>
<accession>A0AAD5RB50</accession>
<sequence>MVFTHSWDSAHGKRRNSGSECRPDDIIQAKCSRNGGFSFLPKDSVREFSCYHGQELPAVVDWRERRESKLIQLLVYAYDCKKSRFASSFHIIYDEGKMFKEQRKRKVSLTTGQNRWAL</sequence>
<feature type="region of interest" description="Disordered" evidence="1">
    <location>
        <begin position="1"/>
        <end position="21"/>
    </location>
</feature>
<dbReference type="EMBL" id="JAHQIW010007225">
    <property type="protein sequence ID" value="KAJ1373105.1"/>
    <property type="molecule type" value="Genomic_DNA"/>
</dbReference>
<keyword evidence="3" id="KW-1185">Reference proteome</keyword>
<evidence type="ECO:0000313" key="2">
    <source>
        <dbReference type="EMBL" id="KAJ1373105.1"/>
    </source>
</evidence>